<dbReference type="Proteomes" id="UP000267464">
    <property type="component" value="Unassembled WGS sequence"/>
</dbReference>
<evidence type="ECO:0000256" key="4">
    <source>
        <dbReference type="ARBA" id="ARBA00022519"/>
    </source>
</evidence>
<dbReference type="InterPro" id="IPR006290">
    <property type="entry name" value="CztS_silS_copS"/>
</dbReference>
<protein>
    <recommendedName>
        <fullName evidence="14">Sensor protein</fullName>
        <ecNumber evidence="14">2.7.13.3</ecNumber>
    </recommendedName>
</protein>
<dbReference type="Gene3D" id="6.10.340.10">
    <property type="match status" value="1"/>
</dbReference>
<evidence type="ECO:0000256" key="13">
    <source>
        <dbReference type="ARBA" id="ARBA00023136"/>
    </source>
</evidence>
<evidence type="ECO:0000256" key="3">
    <source>
        <dbReference type="ARBA" id="ARBA00022475"/>
    </source>
</evidence>
<keyword evidence="7 14" id="KW-0812">Transmembrane</keyword>
<name>A0A3N7HID1_9BURK</name>
<dbReference type="EC" id="2.7.13.3" evidence="14"/>
<keyword evidence="6 14" id="KW-0808">Transferase</keyword>
<dbReference type="CDD" id="cd00082">
    <property type="entry name" value="HisKA"/>
    <property type="match status" value="1"/>
</dbReference>
<keyword evidence="12 14" id="KW-0902">Two-component regulatory system</keyword>
<dbReference type="SMART" id="SM00304">
    <property type="entry name" value="HAMP"/>
    <property type="match status" value="1"/>
</dbReference>
<dbReference type="InterPro" id="IPR005467">
    <property type="entry name" value="His_kinase_dom"/>
</dbReference>
<dbReference type="Pfam" id="PF00512">
    <property type="entry name" value="HisKA"/>
    <property type="match status" value="1"/>
</dbReference>
<evidence type="ECO:0000313" key="18">
    <source>
        <dbReference type="Proteomes" id="UP000267464"/>
    </source>
</evidence>
<keyword evidence="9 14" id="KW-0418">Kinase</keyword>
<dbReference type="PANTHER" id="PTHR45436:SF9">
    <property type="entry name" value="SENSOR PROTEIN"/>
    <property type="match status" value="1"/>
</dbReference>
<evidence type="ECO:0000256" key="11">
    <source>
        <dbReference type="ARBA" id="ARBA00022989"/>
    </source>
</evidence>
<dbReference type="SMART" id="SM00387">
    <property type="entry name" value="HATPase_c"/>
    <property type="match status" value="1"/>
</dbReference>
<dbReference type="SUPFAM" id="SSF47384">
    <property type="entry name" value="Homodimeric domain of signal transducing histidine kinase"/>
    <property type="match status" value="1"/>
</dbReference>
<dbReference type="Pfam" id="PF00672">
    <property type="entry name" value="HAMP"/>
    <property type="match status" value="1"/>
</dbReference>
<dbReference type="SUPFAM" id="SSF55874">
    <property type="entry name" value="ATPase domain of HSP90 chaperone/DNA topoisomerase II/histidine kinase"/>
    <property type="match status" value="1"/>
</dbReference>
<keyword evidence="5" id="KW-0597">Phosphoprotein</keyword>
<dbReference type="PANTHER" id="PTHR45436">
    <property type="entry name" value="SENSOR HISTIDINE KINASE YKOH"/>
    <property type="match status" value="1"/>
</dbReference>
<dbReference type="PROSITE" id="PS50885">
    <property type="entry name" value="HAMP"/>
    <property type="match status" value="1"/>
</dbReference>
<dbReference type="CDD" id="cd06225">
    <property type="entry name" value="HAMP"/>
    <property type="match status" value="1"/>
</dbReference>
<dbReference type="AlphaFoldDB" id="A0A3N7HID1"/>
<feature type="transmembrane region" description="Helical" evidence="14">
    <location>
        <begin position="172"/>
        <end position="192"/>
    </location>
</feature>
<dbReference type="InterPro" id="IPR050428">
    <property type="entry name" value="TCS_sensor_his_kinase"/>
</dbReference>
<evidence type="ECO:0000256" key="2">
    <source>
        <dbReference type="ARBA" id="ARBA00004429"/>
    </source>
</evidence>
<dbReference type="InterPro" id="IPR004358">
    <property type="entry name" value="Sig_transdc_His_kin-like_C"/>
</dbReference>
<dbReference type="Gene3D" id="3.30.565.10">
    <property type="entry name" value="Histidine kinase-like ATPase, C-terminal domain"/>
    <property type="match status" value="1"/>
</dbReference>
<evidence type="ECO:0000259" key="15">
    <source>
        <dbReference type="PROSITE" id="PS50109"/>
    </source>
</evidence>
<accession>A0A3N7HID1</accession>
<comment type="catalytic activity">
    <reaction evidence="1 14">
        <text>ATP + protein L-histidine = ADP + protein N-phospho-L-histidine.</text>
        <dbReference type="EC" id="2.7.13.3"/>
    </reaction>
</comment>
<evidence type="ECO:0000256" key="12">
    <source>
        <dbReference type="ARBA" id="ARBA00023012"/>
    </source>
</evidence>
<dbReference type="GO" id="GO:0005524">
    <property type="term" value="F:ATP binding"/>
    <property type="evidence" value="ECO:0007669"/>
    <property type="project" value="UniProtKB-KW"/>
</dbReference>
<evidence type="ECO:0000256" key="1">
    <source>
        <dbReference type="ARBA" id="ARBA00000085"/>
    </source>
</evidence>
<evidence type="ECO:0000256" key="6">
    <source>
        <dbReference type="ARBA" id="ARBA00022679"/>
    </source>
</evidence>
<keyword evidence="11 14" id="KW-1133">Transmembrane helix</keyword>
<reference evidence="17 18" key="1">
    <citation type="submission" date="2018-08" db="EMBL/GenBank/DDBJ databases">
        <authorList>
            <person name="Khan S.A."/>
            <person name="Jeon C.O."/>
            <person name="Chun B.H."/>
            <person name="Jeong S.E."/>
        </authorList>
    </citation>
    <scope>NUCLEOTIDE SEQUENCE [LARGE SCALE GENOMIC DNA]</scope>
    <source>
        <strain evidence="17 18">S-16</strain>
    </source>
</reference>
<dbReference type="Pfam" id="PF02518">
    <property type="entry name" value="HATPase_c"/>
    <property type="match status" value="1"/>
</dbReference>
<reference evidence="17 18" key="2">
    <citation type="submission" date="2018-12" db="EMBL/GenBank/DDBJ databases">
        <title>Rhizobacter gummiphilus sp. nov., a rubber-degrading bacterium isolated from the soil of a botanical garden in Japan.</title>
        <authorList>
            <person name="Shunsuke S.S."/>
        </authorList>
    </citation>
    <scope>NUCLEOTIDE SEQUENCE [LARGE SCALE GENOMIC DNA]</scope>
    <source>
        <strain evidence="17 18">S-16</strain>
    </source>
</reference>
<feature type="transmembrane region" description="Helical" evidence="14">
    <location>
        <begin position="15"/>
        <end position="37"/>
    </location>
</feature>
<keyword evidence="10 14" id="KW-0067">ATP-binding</keyword>
<feature type="domain" description="HAMP" evidence="16">
    <location>
        <begin position="193"/>
        <end position="246"/>
    </location>
</feature>
<dbReference type="PRINTS" id="PR00344">
    <property type="entry name" value="BCTRLSENSOR"/>
</dbReference>
<evidence type="ECO:0000256" key="10">
    <source>
        <dbReference type="ARBA" id="ARBA00022840"/>
    </source>
</evidence>
<proteinExistence type="predicted"/>
<evidence type="ECO:0000256" key="7">
    <source>
        <dbReference type="ARBA" id="ARBA00022692"/>
    </source>
</evidence>
<dbReference type="NCBIfam" id="TIGR01386">
    <property type="entry name" value="cztS_silS_copS"/>
    <property type="match status" value="1"/>
</dbReference>
<dbReference type="PROSITE" id="PS50109">
    <property type="entry name" value="HIS_KIN"/>
    <property type="match status" value="1"/>
</dbReference>
<organism evidence="17 18">
    <name type="scientific">Piscinibacter terrae</name>
    <dbReference type="NCBI Taxonomy" id="2496871"/>
    <lineage>
        <taxon>Bacteria</taxon>
        <taxon>Pseudomonadati</taxon>
        <taxon>Pseudomonadota</taxon>
        <taxon>Betaproteobacteria</taxon>
        <taxon>Burkholderiales</taxon>
        <taxon>Sphaerotilaceae</taxon>
        <taxon>Piscinibacter</taxon>
    </lineage>
</organism>
<evidence type="ECO:0000256" key="14">
    <source>
        <dbReference type="RuleBase" id="RU364088"/>
    </source>
</evidence>
<evidence type="ECO:0000256" key="9">
    <source>
        <dbReference type="ARBA" id="ARBA00022777"/>
    </source>
</evidence>
<evidence type="ECO:0000256" key="8">
    <source>
        <dbReference type="ARBA" id="ARBA00022741"/>
    </source>
</evidence>
<comment type="caution">
    <text evidence="17">The sequence shown here is derived from an EMBL/GenBank/DDBJ whole genome shotgun (WGS) entry which is preliminary data.</text>
</comment>
<evidence type="ECO:0000313" key="17">
    <source>
        <dbReference type="EMBL" id="RQP21807.1"/>
    </source>
</evidence>
<dbReference type="InterPro" id="IPR036890">
    <property type="entry name" value="HATPase_C_sf"/>
</dbReference>
<dbReference type="OrthoDB" id="9786919at2"/>
<evidence type="ECO:0000259" key="16">
    <source>
        <dbReference type="PROSITE" id="PS50885"/>
    </source>
</evidence>
<dbReference type="EMBL" id="QUSW01000009">
    <property type="protein sequence ID" value="RQP21807.1"/>
    <property type="molecule type" value="Genomic_DNA"/>
</dbReference>
<comment type="function">
    <text evidence="14">Member of a two-component regulatory system.</text>
</comment>
<keyword evidence="8 14" id="KW-0547">Nucleotide-binding</keyword>
<dbReference type="InterPro" id="IPR003660">
    <property type="entry name" value="HAMP_dom"/>
</dbReference>
<dbReference type="InterPro" id="IPR003661">
    <property type="entry name" value="HisK_dim/P_dom"/>
</dbReference>
<evidence type="ECO:0000256" key="5">
    <source>
        <dbReference type="ARBA" id="ARBA00022553"/>
    </source>
</evidence>
<keyword evidence="18" id="KW-1185">Reference proteome</keyword>
<sequence length="471" mass="50704">MTAAGAPARFDQISLALRIAAASALFGLVAVALASALSHWALSRQLDARVLAELEGKRTLLQHVLSEVTSTQDLPANSHRFADLLIGHDDLHLAIMDPSTGRVLASSSPIGLESSSTVTETAAGVNRWRSKTKKKFASLAGALPLHDGQSVRYVLSLDLEADRRLLAGVRRAALVGLPLVLALVMLGAWLVARTGLRPLRRFTRLAASVNFTSLGQRLDTAGLPPELRELATDFNAMLERIDQAVTRLSEFSGDLAHEMRTPVATLLGQTQVALSKERSVEALRRVLEGNVDELDRLTRLIADMLLLARAEQGASALQKTPIKLGEEALRVADFLSMVAEDRELKVVVTGDATVTADRLLVQRAITNLLSNAIRHAIAASAIEIDINEELGTSTLTVRNRGQVIPPDQLDRIFERFVRLDSARTRSEGGTGLGLAIVKTIMAAHEGRVQAKSGADGVTTFTLTFPKVQTST</sequence>
<gene>
    <name evidence="17" type="ORF">DZC73_25535</name>
</gene>
<comment type="subcellular location">
    <subcellularLocation>
        <location evidence="2">Cell inner membrane</location>
        <topology evidence="2">Multi-pass membrane protein</topology>
    </subcellularLocation>
</comment>
<dbReference type="GO" id="GO:0005886">
    <property type="term" value="C:plasma membrane"/>
    <property type="evidence" value="ECO:0007669"/>
    <property type="project" value="UniProtKB-SubCell"/>
</dbReference>
<dbReference type="Gene3D" id="1.10.287.130">
    <property type="match status" value="1"/>
</dbReference>
<dbReference type="FunFam" id="3.30.565.10:FF:000006">
    <property type="entry name" value="Sensor histidine kinase WalK"/>
    <property type="match status" value="1"/>
</dbReference>
<dbReference type="RefSeq" id="WP_124543219.1">
    <property type="nucleotide sequence ID" value="NZ_QUSW01000009.1"/>
</dbReference>
<dbReference type="InterPro" id="IPR036097">
    <property type="entry name" value="HisK_dim/P_sf"/>
</dbReference>
<keyword evidence="4 14" id="KW-0997">Cell inner membrane</keyword>
<dbReference type="GO" id="GO:0000155">
    <property type="term" value="F:phosphorelay sensor kinase activity"/>
    <property type="evidence" value="ECO:0007669"/>
    <property type="project" value="InterPro"/>
</dbReference>
<feature type="domain" description="Histidine kinase" evidence="15">
    <location>
        <begin position="254"/>
        <end position="468"/>
    </location>
</feature>
<dbReference type="InterPro" id="IPR003594">
    <property type="entry name" value="HATPase_dom"/>
</dbReference>
<keyword evidence="3 14" id="KW-1003">Cell membrane</keyword>
<keyword evidence="13 14" id="KW-0472">Membrane</keyword>
<dbReference type="SMART" id="SM00388">
    <property type="entry name" value="HisKA"/>
    <property type="match status" value="1"/>
</dbReference>